<comment type="caution">
    <text evidence="2">The sequence shown here is derived from an EMBL/GenBank/DDBJ whole genome shotgun (WGS) entry which is preliminary data.</text>
</comment>
<protein>
    <submittedName>
        <fullName evidence="2">Uncharacterized protein</fullName>
    </submittedName>
</protein>
<dbReference type="Proteomes" id="UP000327044">
    <property type="component" value="Unassembled WGS sequence"/>
</dbReference>
<evidence type="ECO:0000313" key="3">
    <source>
        <dbReference type="Proteomes" id="UP000327044"/>
    </source>
</evidence>
<evidence type="ECO:0000313" key="2">
    <source>
        <dbReference type="EMBL" id="KAB0792846.1"/>
    </source>
</evidence>
<keyword evidence="3" id="KW-1185">Reference proteome</keyword>
<proteinExistence type="predicted"/>
<dbReference type="InParanoid" id="A0A5N4A682"/>
<name>A0A5N4A682_PHOPY</name>
<reference evidence="2 3" key="1">
    <citation type="journal article" date="2018" name="Elife">
        <title>Firefly genomes illuminate parallel origins of bioluminescence in beetles.</title>
        <authorList>
            <person name="Fallon T.R."/>
            <person name="Lower S.E."/>
            <person name="Chang C.H."/>
            <person name="Bessho-Uehara M."/>
            <person name="Martin G.J."/>
            <person name="Bewick A.J."/>
            <person name="Behringer M."/>
            <person name="Debat H.J."/>
            <person name="Wong I."/>
            <person name="Day J.C."/>
            <person name="Suvorov A."/>
            <person name="Silva C.J."/>
            <person name="Stanger-Hall K.F."/>
            <person name="Hall D.W."/>
            <person name="Schmitz R.J."/>
            <person name="Nelson D.R."/>
            <person name="Lewis S.M."/>
            <person name="Shigenobu S."/>
            <person name="Bybee S.M."/>
            <person name="Larracuente A.M."/>
            <person name="Oba Y."/>
            <person name="Weng J.K."/>
        </authorList>
    </citation>
    <scope>NUCLEOTIDE SEQUENCE [LARGE SCALE GENOMIC DNA]</scope>
    <source>
        <strain evidence="2">1611_PpyrPB1</strain>
        <tissue evidence="2">Whole body</tissue>
    </source>
</reference>
<evidence type="ECO:0000256" key="1">
    <source>
        <dbReference type="SAM" id="MobiDB-lite"/>
    </source>
</evidence>
<dbReference type="AlphaFoldDB" id="A0A5N4A682"/>
<gene>
    <name evidence="2" type="ORF">PPYR_14805</name>
</gene>
<accession>A0A5N4A682</accession>
<feature type="compositionally biased region" description="Polar residues" evidence="1">
    <location>
        <begin position="98"/>
        <end position="113"/>
    </location>
</feature>
<organism evidence="2 3">
    <name type="scientific">Photinus pyralis</name>
    <name type="common">Common eastern firefly</name>
    <name type="synonym">Lampyris pyralis</name>
    <dbReference type="NCBI Taxonomy" id="7054"/>
    <lineage>
        <taxon>Eukaryota</taxon>
        <taxon>Metazoa</taxon>
        <taxon>Ecdysozoa</taxon>
        <taxon>Arthropoda</taxon>
        <taxon>Hexapoda</taxon>
        <taxon>Insecta</taxon>
        <taxon>Pterygota</taxon>
        <taxon>Neoptera</taxon>
        <taxon>Endopterygota</taxon>
        <taxon>Coleoptera</taxon>
        <taxon>Polyphaga</taxon>
        <taxon>Elateriformia</taxon>
        <taxon>Elateroidea</taxon>
        <taxon>Lampyridae</taxon>
        <taxon>Lampyrinae</taxon>
        <taxon>Photinus</taxon>
    </lineage>
</organism>
<feature type="region of interest" description="Disordered" evidence="1">
    <location>
        <begin position="93"/>
        <end position="113"/>
    </location>
</feature>
<sequence length="113" mass="11942">MYNVGFQVEKLLAPVAVSKPEKISPVSLPSNILTNITAKPKTETPTLRAGVSLDAGALVKQSMSSPNKKSYANLNPDEVKMGNGVLQNGPYKEGVFSTGKTPNGTLINDSVHC</sequence>
<dbReference type="EMBL" id="VVIM01000010">
    <property type="protein sequence ID" value="KAB0792846.1"/>
    <property type="molecule type" value="Genomic_DNA"/>
</dbReference>